<dbReference type="Gene3D" id="3.80.10.10">
    <property type="entry name" value="Ribonuclease Inhibitor"/>
    <property type="match status" value="1"/>
</dbReference>
<reference evidence="10 11" key="1">
    <citation type="submission" date="2017-12" db="EMBL/GenBank/DDBJ databases">
        <title>Sequencing, de novo assembly and annotation of complete genome of a new Thraustochytrid species, strain FCC1311.</title>
        <authorList>
            <person name="Sedici K."/>
            <person name="Godart F."/>
            <person name="Aiese Cigliano R."/>
            <person name="Sanseverino W."/>
            <person name="Barakat M."/>
            <person name="Ortet P."/>
            <person name="Marechal E."/>
            <person name="Cagnac O."/>
            <person name="Amato A."/>
        </authorList>
    </citation>
    <scope>NUCLEOTIDE SEQUENCE [LARGE SCALE GENOMIC DNA]</scope>
</reference>
<dbReference type="InterPro" id="IPR036388">
    <property type="entry name" value="WH-like_DNA-bd_sf"/>
</dbReference>
<comment type="catalytic activity">
    <reaction evidence="7">
        <text>L-threonyl-[protein] + ATP = O-phospho-L-threonyl-[protein] + ADP + H(+)</text>
        <dbReference type="Rhea" id="RHEA:46608"/>
        <dbReference type="Rhea" id="RHEA-COMP:11060"/>
        <dbReference type="Rhea" id="RHEA-COMP:11605"/>
        <dbReference type="ChEBI" id="CHEBI:15378"/>
        <dbReference type="ChEBI" id="CHEBI:30013"/>
        <dbReference type="ChEBI" id="CHEBI:30616"/>
        <dbReference type="ChEBI" id="CHEBI:61977"/>
        <dbReference type="ChEBI" id="CHEBI:456216"/>
        <dbReference type="EC" id="2.7.11.1"/>
    </reaction>
</comment>
<dbReference type="EC" id="2.7.11.1" evidence="1"/>
<dbReference type="InterPro" id="IPR027417">
    <property type="entry name" value="P-loop_NTPase"/>
</dbReference>
<dbReference type="AlphaFoldDB" id="A0A2R5GQA6"/>
<evidence type="ECO:0000313" key="10">
    <source>
        <dbReference type="EMBL" id="GBG31958.1"/>
    </source>
</evidence>
<evidence type="ECO:0000256" key="6">
    <source>
        <dbReference type="ARBA" id="ARBA00022840"/>
    </source>
</evidence>
<proteinExistence type="predicted"/>
<comment type="catalytic activity">
    <reaction evidence="8">
        <text>L-seryl-[protein] + ATP = O-phospho-L-seryl-[protein] + ADP + H(+)</text>
        <dbReference type="Rhea" id="RHEA:17989"/>
        <dbReference type="Rhea" id="RHEA-COMP:9863"/>
        <dbReference type="Rhea" id="RHEA-COMP:11604"/>
        <dbReference type="ChEBI" id="CHEBI:15378"/>
        <dbReference type="ChEBI" id="CHEBI:29999"/>
        <dbReference type="ChEBI" id="CHEBI:30616"/>
        <dbReference type="ChEBI" id="CHEBI:83421"/>
        <dbReference type="ChEBI" id="CHEBI:456216"/>
        <dbReference type="EC" id="2.7.11.1"/>
    </reaction>
</comment>
<dbReference type="GO" id="GO:0005524">
    <property type="term" value="F:ATP binding"/>
    <property type="evidence" value="ECO:0007669"/>
    <property type="project" value="UniProtKB-KW"/>
</dbReference>
<feature type="domain" description="Roc" evidence="9">
    <location>
        <begin position="126"/>
        <end position="415"/>
    </location>
</feature>
<dbReference type="EMBL" id="BEYU01000110">
    <property type="protein sequence ID" value="GBG31958.1"/>
    <property type="molecule type" value="Genomic_DNA"/>
</dbReference>
<dbReference type="PANTHER" id="PTHR47679:SF2">
    <property type="entry name" value="C-TERMINAL OF ROC (COR) DOMAIN-CONTAINING PROTEIN"/>
    <property type="match status" value="1"/>
</dbReference>
<evidence type="ECO:0000256" key="8">
    <source>
        <dbReference type="ARBA" id="ARBA00048679"/>
    </source>
</evidence>
<evidence type="ECO:0000256" key="2">
    <source>
        <dbReference type="ARBA" id="ARBA00022679"/>
    </source>
</evidence>
<keyword evidence="4" id="KW-0547">Nucleotide-binding</keyword>
<organism evidence="10 11">
    <name type="scientific">Hondaea fermentalgiana</name>
    <dbReference type="NCBI Taxonomy" id="2315210"/>
    <lineage>
        <taxon>Eukaryota</taxon>
        <taxon>Sar</taxon>
        <taxon>Stramenopiles</taxon>
        <taxon>Bigyra</taxon>
        <taxon>Labyrinthulomycetes</taxon>
        <taxon>Thraustochytrida</taxon>
        <taxon>Thraustochytriidae</taxon>
        <taxon>Hondaea</taxon>
    </lineage>
</organism>
<keyword evidence="3" id="KW-0677">Repeat</keyword>
<dbReference type="SUPFAM" id="SSF52540">
    <property type="entry name" value="P-loop containing nucleoside triphosphate hydrolases"/>
    <property type="match status" value="1"/>
</dbReference>
<keyword evidence="6" id="KW-0067">ATP-binding</keyword>
<keyword evidence="11" id="KW-1185">Reference proteome</keyword>
<dbReference type="InParanoid" id="A0A2R5GQA6"/>
<dbReference type="Proteomes" id="UP000241890">
    <property type="component" value="Unassembled WGS sequence"/>
</dbReference>
<dbReference type="OrthoDB" id="6923998at2759"/>
<keyword evidence="5" id="KW-0418">Kinase</keyword>
<evidence type="ECO:0000256" key="1">
    <source>
        <dbReference type="ARBA" id="ARBA00012513"/>
    </source>
</evidence>
<dbReference type="Gene3D" id="1.10.10.10">
    <property type="entry name" value="Winged helix-like DNA-binding domain superfamily/Winged helix DNA-binding domain"/>
    <property type="match status" value="1"/>
</dbReference>
<evidence type="ECO:0000256" key="7">
    <source>
        <dbReference type="ARBA" id="ARBA00047899"/>
    </source>
</evidence>
<keyword evidence="2" id="KW-0808">Transferase</keyword>
<dbReference type="InterPro" id="IPR032171">
    <property type="entry name" value="COR-A"/>
</dbReference>
<dbReference type="Pfam" id="PF08477">
    <property type="entry name" value="Roc"/>
    <property type="match status" value="1"/>
</dbReference>
<evidence type="ECO:0000259" key="9">
    <source>
        <dbReference type="PROSITE" id="PS51424"/>
    </source>
</evidence>
<accession>A0A2R5GQA6</accession>
<protein>
    <recommendedName>
        <fullName evidence="1">non-specific serine/threonine protein kinase</fullName>
        <ecNumber evidence="1">2.7.11.1</ecNumber>
    </recommendedName>
</protein>
<sequence length="903" mass="98773">MGFFSSVDSQVVKAIKSIKTGAKYIVYVAIGASGTKALAKALETNYTLRSLSLGATGLGDADIKLIAGSLQQNGSLHTLLLSDNPITDNALVDQIMAAAKRNKENPSMKIDARWLEAVNASILQGDEHAWGRAKLMIVGQGAAGKTSTVRSLLGLEPVATHESTEVADVHRTRAIDWQEIAGYDGEFDMQVRKAARRRLRPDKPRVKSLPRRALDALRRRTSRASTATSVLTLSDSEDAPDVTPLVPQDELAQRFALTEADQFVLRQAAGSDADALQFDLSFTIWDYGGQEVFYALHHIFLTDKGIYLVVFDMRELAALSSRPKALANLRFWLNSIKLHAPEAPILIVGTHFDKVHAGVFQAEGFIQEALPLAESYPQVVRSGPGRYIHAIDNMSASPDRAEALRTAIAGIAVTQDYVLQQVPLAWLKVHEDLLHMNEPYIFYDQVVEIATAYGRSRRDADAMLAYFNGLGVVVHLTSSETLSRVVVVDPQWLLDKLSRVIADDVHASRISASVELQEAGIVDAFQRLRQEAVATRSLLEFLWHGEEVDYLVAFMDANLLLCNWNFAPDAEEDEYLVSGLLSTSIPDVEVDDFEPGLSCILDFSVSSLPNGVFHRLVAQCIAYGSRPEVLGDAEPVAPKLDRTKALLAFGPNEFLIRADGDVLEVSISQNAERPAMVACVLQDMVSEQEETVFPNLPCTLLLVSPVTGAVVSYADVASAFMSGEDMDVVGRNGEEDSSASFAPFFAEDHADIPDYSIPDLCDGETTHVFLSYEPTLGGELAENLKLKLEDRGLTVLPAEGDDADAQLEAISHARAYILVLTKGVFALGAVKQQLKCALDANTRIVVVREADAGRASYAPTCDYIDTAPSFFRDQFAPSESLAMQRKQHREEAFYGELIRRSIG</sequence>
<name>A0A2R5GQA6_9STRA</name>
<dbReference type="InterPro" id="IPR020859">
    <property type="entry name" value="ROC"/>
</dbReference>
<comment type="caution">
    <text evidence="10">The sequence shown here is derived from an EMBL/GenBank/DDBJ whole genome shotgun (WGS) entry which is preliminary data.</text>
</comment>
<evidence type="ECO:0000313" key="11">
    <source>
        <dbReference type="Proteomes" id="UP000241890"/>
    </source>
</evidence>
<dbReference type="SUPFAM" id="SSF52047">
    <property type="entry name" value="RNI-like"/>
    <property type="match status" value="1"/>
</dbReference>
<dbReference type="InterPro" id="IPR032675">
    <property type="entry name" value="LRR_dom_sf"/>
</dbReference>
<evidence type="ECO:0000256" key="3">
    <source>
        <dbReference type="ARBA" id="ARBA00022737"/>
    </source>
</evidence>
<dbReference type="GO" id="GO:0016301">
    <property type="term" value="F:kinase activity"/>
    <property type="evidence" value="ECO:0007669"/>
    <property type="project" value="UniProtKB-KW"/>
</dbReference>
<evidence type="ECO:0000256" key="4">
    <source>
        <dbReference type="ARBA" id="ARBA00022741"/>
    </source>
</evidence>
<evidence type="ECO:0000256" key="5">
    <source>
        <dbReference type="ARBA" id="ARBA00022777"/>
    </source>
</evidence>
<dbReference type="PROSITE" id="PS51424">
    <property type="entry name" value="ROC"/>
    <property type="match status" value="1"/>
</dbReference>
<gene>
    <name evidence="10" type="ORF">FCC1311_081832</name>
</gene>
<dbReference type="PANTHER" id="PTHR47679">
    <property type="entry name" value="PROTEIN TORNADO 1"/>
    <property type="match status" value="1"/>
</dbReference>
<dbReference type="Pfam" id="PF16095">
    <property type="entry name" value="COR-A"/>
    <property type="match status" value="1"/>
</dbReference>
<dbReference type="Gene3D" id="3.40.50.300">
    <property type="entry name" value="P-loop containing nucleotide triphosphate hydrolases"/>
    <property type="match status" value="1"/>
</dbReference>